<reference evidence="2 3" key="1">
    <citation type="journal article" date="2021" name="BMC Biol.">
        <title>Horizontally acquired antibacterial genes associated with adaptive radiation of ladybird beetles.</title>
        <authorList>
            <person name="Li H.S."/>
            <person name="Tang X.F."/>
            <person name="Huang Y.H."/>
            <person name="Xu Z.Y."/>
            <person name="Chen M.L."/>
            <person name="Du X.Y."/>
            <person name="Qiu B.Y."/>
            <person name="Chen P.T."/>
            <person name="Zhang W."/>
            <person name="Slipinski A."/>
            <person name="Escalona H.E."/>
            <person name="Waterhouse R.M."/>
            <person name="Zwick A."/>
            <person name="Pang H."/>
        </authorList>
    </citation>
    <scope>NUCLEOTIDE SEQUENCE [LARGE SCALE GENOMIC DNA]</scope>
    <source>
        <strain evidence="2">SYSU2018</strain>
    </source>
</reference>
<dbReference type="AlphaFoldDB" id="A0ABD2MQX1"/>
<organism evidence="2 3">
    <name type="scientific">Cryptolaemus montrouzieri</name>
    <dbReference type="NCBI Taxonomy" id="559131"/>
    <lineage>
        <taxon>Eukaryota</taxon>
        <taxon>Metazoa</taxon>
        <taxon>Ecdysozoa</taxon>
        <taxon>Arthropoda</taxon>
        <taxon>Hexapoda</taxon>
        <taxon>Insecta</taxon>
        <taxon>Pterygota</taxon>
        <taxon>Neoptera</taxon>
        <taxon>Endopterygota</taxon>
        <taxon>Coleoptera</taxon>
        <taxon>Polyphaga</taxon>
        <taxon>Cucujiformia</taxon>
        <taxon>Coccinelloidea</taxon>
        <taxon>Coccinellidae</taxon>
        <taxon>Scymninae</taxon>
        <taxon>Scymnini</taxon>
        <taxon>Cryptolaemus</taxon>
    </lineage>
</organism>
<sequence length="139" mass="15596">MQPLEVSVMYPLSVHHNQSLEKWMKNNPGRPVFQIAKIFGDAYLKAAIPTNAINGFAKTEICPIFTEVDFIADASTQNELDQEEPEMQKPPRRCVSSETDFINEDPPQLERSTSPDKQQLLATNVAACDLESPRAHKTP</sequence>
<dbReference type="Proteomes" id="UP001516400">
    <property type="component" value="Unassembled WGS sequence"/>
</dbReference>
<protein>
    <submittedName>
        <fullName evidence="2">Uncharacterized protein</fullName>
    </submittedName>
</protein>
<keyword evidence="3" id="KW-1185">Reference proteome</keyword>
<accession>A0ABD2MQX1</accession>
<evidence type="ECO:0000256" key="1">
    <source>
        <dbReference type="SAM" id="MobiDB-lite"/>
    </source>
</evidence>
<proteinExistence type="predicted"/>
<comment type="caution">
    <text evidence="2">The sequence shown here is derived from an EMBL/GenBank/DDBJ whole genome shotgun (WGS) entry which is preliminary data.</text>
</comment>
<name>A0ABD2MQX1_9CUCU</name>
<evidence type="ECO:0000313" key="2">
    <source>
        <dbReference type="EMBL" id="KAL3268692.1"/>
    </source>
</evidence>
<evidence type="ECO:0000313" key="3">
    <source>
        <dbReference type="Proteomes" id="UP001516400"/>
    </source>
</evidence>
<dbReference type="EMBL" id="JABFTP020000021">
    <property type="protein sequence ID" value="KAL3268692.1"/>
    <property type="molecule type" value="Genomic_DNA"/>
</dbReference>
<gene>
    <name evidence="2" type="ORF">HHI36_007795</name>
</gene>
<feature type="region of interest" description="Disordered" evidence="1">
    <location>
        <begin position="75"/>
        <end position="117"/>
    </location>
</feature>